<evidence type="ECO:0000256" key="1">
    <source>
        <dbReference type="SAM" id="MobiDB-lite"/>
    </source>
</evidence>
<sequence>MSGMASVYRSSDQRSCRIRDRGERRGDVRVRQGPVPPGPGCRTWERRYRNGGSTLLGHGDQLVFRPVDGKISTVVASVPMTPPLPQVRKLLPAALLALTATGLATVDASASASANVSAHARAESAAILRLTYENASRTSGNPKLGFNECCAPRPSIQVDDLPRTGKYAVRSYLNYGDKMVAGGTRAESHTMDIDASHFRSGDTVYYGFSIYLPSTWQSDSREDIVFQWKPWRDTCEADKYPSAFLSVQPNGKWRLRVNSDSKACSTPDSVHKTSYDLADVKPGQWHDFVFKYVWSYGSQGRIDAWYQTHKSPGWRQVLSATGPNTFNDEDDTEGYLKWGLYKPAWNTGPTDVNSRTIFHDNIAVGKSFSEVNPAVN</sequence>
<evidence type="ECO:0000313" key="2">
    <source>
        <dbReference type="EMBL" id="TMR15457.1"/>
    </source>
</evidence>
<gene>
    <name evidence="2" type="ORF">ETD86_27145</name>
</gene>
<accession>A0A5S4FD34</accession>
<dbReference type="OrthoDB" id="1444191at2"/>
<dbReference type="Pfam" id="PF14099">
    <property type="entry name" value="Polysacc_lyase"/>
    <property type="match status" value="1"/>
</dbReference>
<feature type="region of interest" description="Disordered" evidence="1">
    <location>
        <begin position="1"/>
        <end position="41"/>
    </location>
</feature>
<dbReference type="EMBL" id="VCKY01000100">
    <property type="protein sequence ID" value="TMR15457.1"/>
    <property type="molecule type" value="Genomic_DNA"/>
</dbReference>
<proteinExistence type="predicted"/>
<dbReference type="Proteomes" id="UP000309128">
    <property type="component" value="Unassembled WGS sequence"/>
</dbReference>
<dbReference type="InterPro" id="IPR025975">
    <property type="entry name" value="Polysacc_lyase"/>
</dbReference>
<keyword evidence="3" id="KW-1185">Reference proteome</keyword>
<evidence type="ECO:0000313" key="3">
    <source>
        <dbReference type="Proteomes" id="UP000309128"/>
    </source>
</evidence>
<dbReference type="Gene3D" id="2.60.120.200">
    <property type="match status" value="1"/>
</dbReference>
<reference evidence="2 3" key="1">
    <citation type="submission" date="2019-05" db="EMBL/GenBank/DDBJ databases">
        <title>Draft genome sequence of Nonomuraea turkmeniaca DSM 43926.</title>
        <authorList>
            <person name="Saricaoglu S."/>
            <person name="Isik K."/>
        </authorList>
    </citation>
    <scope>NUCLEOTIDE SEQUENCE [LARGE SCALE GENOMIC DNA]</scope>
    <source>
        <strain evidence="2 3">DSM 43926</strain>
    </source>
</reference>
<name>A0A5S4FD34_9ACTN</name>
<feature type="compositionally biased region" description="Basic and acidic residues" evidence="1">
    <location>
        <begin position="11"/>
        <end position="30"/>
    </location>
</feature>
<dbReference type="AlphaFoldDB" id="A0A5S4FD34"/>
<protein>
    <recommendedName>
        <fullName evidence="4">Polysaccharide lyase-like protein</fullName>
    </recommendedName>
</protein>
<comment type="caution">
    <text evidence="2">The sequence shown here is derived from an EMBL/GenBank/DDBJ whole genome shotgun (WGS) entry which is preliminary data.</text>
</comment>
<evidence type="ECO:0008006" key="4">
    <source>
        <dbReference type="Google" id="ProtNLM"/>
    </source>
</evidence>
<organism evidence="2 3">
    <name type="scientific">Nonomuraea turkmeniaca</name>
    <dbReference type="NCBI Taxonomy" id="103838"/>
    <lineage>
        <taxon>Bacteria</taxon>
        <taxon>Bacillati</taxon>
        <taxon>Actinomycetota</taxon>
        <taxon>Actinomycetes</taxon>
        <taxon>Streptosporangiales</taxon>
        <taxon>Streptosporangiaceae</taxon>
        <taxon>Nonomuraea</taxon>
    </lineage>
</organism>